<accession>A0A9D4URY0</accession>
<organism evidence="1 2">
    <name type="scientific">Adiantum capillus-veneris</name>
    <name type="common">Maidenhair fern</name>
    <dbReference type="NCBI Taxonomy" id="13818"/>
    <lineage>
        <taxon>Eukaryota</taxon>
        <taxon>Viridiplantae</taxon>
        <taxon>Streptophyta</taxon>
        <taxon>Embryophyta</taxon>
        <taxon>Tracheophyta</taxon>
        <taxon>Polypodiopsida</taxon>
        <taxon>Polypodiidae</taxon>
        <taxon>Polypodiales</taxon>
        <taxon>Pteridineae</taxon>
        <taxon>Pteridaceae</taxon>
        <taxon>Vittarioideae</taxon>
        <taxon>Adiantum</taxon>
    </lineage>
</organism>
<protein>
    <submittedName>
        <fullName evidence="1">Uncharacterized protein</fullName>
    </submittedName>
</protein>
<evidence type="ECO:0000313" key="1">
    <source>
        <dbReference type="EMBL" id="KAI5072994.1"/>
    </source>
</evidence>
<dbReference type="Proteomes" id="UP000886520">
    <property type="component" value="Chromosome 12"/>
</dbReference>
<evidence type="ECO:0000313" key="2">
    <source>
        <dbReference type="Proteomes" id="UP000886520"/>
    </source>
</evidence>
<name>A0A9D4URY0_ADICA</name>
<reference evidence="1" key="1">
    <citation type="submission" date="2021-01" db="EMBL/GenBank/DDBJ databases">
        <title>Adiantum capillus-veneris genome.</title>
        <authorList>
            <person name="Fang Y."/>
            <person name="Liao Q."/>
        </authorList>
    </citation>
    <scope>NUCLEOTIDE SEQUENCE</scope>
    <source>
        <strain evidence="1">H3</strain>
        <tissue evidence="1">Leaf</tissue>
    </source>
</reference>
<proteinExistence type="predicted"/>
<sequence>MALLPSFYPSSRHRLQLGSLLMAVDQLAALRPLSLDGAQLLQRALQGNPFSCPRQLAQLLPSFYPSSHHRLQLGSLLMTVDQLTALSPLSLDGAQLLQRALQGAPFSRPRQLAQLLPSFNPSSRHRLQLATFSSALSLWLCMVTGLSSSPPPSLINSPSVVRRLPQPVPFLVASWRALAALLFVLSEPGLENPFSTSSPTLCMLYAPPPLLCSVLLIYCWPTPPSLPGFSFLLLLSLCSVRSFFIALGKWEPC</sequence>
<comment type="caution">
    <text evidence="1">The sequence shown here is derived from an EMBL/GenBank/DDBJ whole genome shotgun (WGS) entry which is preliminary data.</text>
</comment>
<gene>
    <name evidence="1" type="ORF">GOP47_0013100</name>
</gene>
<dbReference type="EMBL" id="JABFUD020000012">
    <property type="protein sequence ID" value="KAI5072994.1"/>
    <property type="molecule type" value="Genomic_DNA"/>
</dbReference>
<keyword evidence="2" id="KW-1185">Reference proteome</keyword>
<dbReference type="AlphaFoldDB" id="A0A9D4URY0"/>